<dbReference type="AlphaFoldDB" id="A0A3D8QFH5"/>
<dbReference type="InterPro" id="IPR038417">
    <property type="entry name" value="Alpga-gal_N_sf"/>
</dbReference>
<dbReference type="OrthoDB" id="5795902at2759"/>
<dbReference type="Proteomes" id="UP000256645">
    <property type="component" value="Unassembled WGS sequence"/>
</dbReference>
<sequence>MQPGNGAKGGVTRGVHLDFVIDEDNQIWIYHIGPATSPLTDEPTDLPQNLDQALPLVQIRLAGEGSILGTSQRLVYSALSHRLVYTSHEERLQSQGLHALEIKMRDPLSGIEVLSQFSIYTGISVIRCTATAQNKGTAGVYLQTLSSLSIGGLNGNHSKWWKDYRIVIPYSNLFREAQWHRFTPPELGMYDCGASDFSRPGTRAAVIKSNQGTFSTEGHLPMGALERADGNECWMWQIEHSGAWRWELGNILESLYIVAGGPTDHEQWTKHLAPVNPSPVFL</sequence>
<organism evidence="1 2">
    <name type="scientific">Coleophoma cylindrospora</name>
    <dbReference type="NCBI Taxonomy" id="1849047"/>
    <lineage>
        <taxon>Eukaryota</taxon>
        <taxon>Fungi</taxon>
        <taxon>Dikarya</taxon>
        <taxon>Ascomycota</taxon>
        <taxon>Pezizomycotina</taxon>
        <taxon>Leotiomycetes</taxon>
        <taxon>Helotiales</taxon>
        <taxon>Dermateaceae</taxon>
        <taxon>Coleophoma</taxon>
    </lineage>
</organism>
<dbReference type="Gene3D" id="2.70.98.60">
    <property type="entry name" value="alpha-galactosidase from lactobacil brevis"/>
    <property type="match status" value="1"/>
</dbReference>
<dbReference type="EMBL" id="PDLM01000015">
    <property type="protein sequence ID" value="RDW60575.1"/>
    <property type="molecule type" value="Genomic_DNA"/>
</dbReference>
<accession>A0A3D8QFH5</accession>
<name>A0A3D8QFH5_9HELO</name>
<evidence type="ECO:0000313" key="2">
    <source>
        <dbReference type="Proteomes" id="UP000256645"/>
    </source>
</evidence>
<evidence type="ECO:0000313" key="1">
    <source>
        <dbReference type="EMBL" id="RDW60575.1"/>
    </source>
</evidence>
<proteinExistence type="predicted"/>
<comment type="caution">
    <text evidence="1">The sequence shown here is derived from an EMBL/GenBank/DDBJ whole genome shotgun (WGS) entry which is preliminary data.</text>
</comment>
<protein>
    <submittedName>
        <fullName evidence="1">Uncharacterized protein</fullName>
    </submittedName>
</protein>
<gene>
    <name evidence="1" type="ORF">BP6252_11958</name>
</gene>
<keyword evidence="2" id="KW-1185">Reference proteome</keyword>
<reference evidence="1 2" key="1">
    <citation type="journal article" date="2018" name="IMA Fungus">
        <title>IMA Genome-F 9: Draft genome sequence of Annulohypoxylon stygium, Aspergillus mulundensis, Berkeleyomyces basicola (syn. Thielaviopsis basicola), Ceratocystis smalleyi, two Cercospora beticola strains, Coleophoma cylindrospora, Fusarium fracticaudum, Phialophora cf. hyalina, and Morchella septimelata.</title>
        <authorList>
            <person name="Wingfield B.D."/>
            <person name="Bills G.F."/>
            <person name="Dong Y."/>
            <person name="Huang W."/>
            <person name="Nel W.J."/>
            <person name="Swalarsk-Parry B.S."/>
            <person name="Vaghefi N."/>
            <person name="Wilken P.M."/>
            <person name="An Z."/>
            <person name="de Beer Z.W."/>
            <person name="De Vos L."/>
            <person name="Chen L."/>
            <person name="Duong T.A."/>
            <person name="Gao Y."/>
            <person name="Hammerbacher A."/>
            <person name="Kikkert J.R."/>
            <person name="Li Y."/>
            <person name="Li H."/>
            <person name="Li K."/>
            <person name="Li Q."/>
            <person name="Liu X."/>
            <person name="Ma X."/>
            <person name="Naidoo K."/>
            <person name="Pethybridge S.J."/>
            <person name="Sun J."/>
            <person name="Steenkamp E.T."/>
            <person name="van der Nest M.A."/>
            <person name="van Wyk S."/>
            <person name="Wingfield M.J."/>
            <person name="Xiong C."/>
            <person name="Yue Q."/>
            <person name="Zhang X."/>
        </authorList>
    </citation>
    <scope>NUCLEOTIDE SEQUENCE [LARGE SCALE GENOMIC DNA]</scope>
    <source>
        <strain evidence="1 2">BP6252</strain>
    </source>
</reference>